<dbReference type="InterPro" id="IPR017853">
    <property type="entry name" value="GH"/>
</dbReference>
<protein>
    <submittedName>
        <fullName evidence="5">Beta-glucosidase</fullName>
    </submittedName>
</protein>
<sequence length="483" mass="56106">MNIVELHKDRMQDSFSKDFLWGAAISAKQAEGDSDRALTVADLQNYDSHDKAKVKGDLSLQEIMDRIEHPQDYIFPKKTGIDFYHRFREDIKLLKDMGIKCFRFSVSWARIYPDGAEEKPSEKGLLFYDQLLDILKEMDIEPIVTLYHDDMPVDLALKYNGFLHPHVVDLFVEYAALIMKRYQHKVTYWIPVNQINLTRVGLSSIGVIKDTVEDVEAVKWQGVHHKFIACAKIREIGRTINAAFRFGAMLADFYVSPMTCKPEDVVFATEKNQMTMFFFADVQLRGEYPGYALRYFKDNSIAIYADEKELTLLKNNTLDFLAISYYNSNVVSYEKNTMAIGNAELNPYLKANPWGWTINPLGLYDCFLNYWDRYGKPLMIAENGFGQIEELDSERKLHDDYRIDYIKEHIRALQKAVQHGVNVFAYCAWSPIDMVSSGTSEMKKRYGFIYNDQDDTGHGTRKRYPKDSYWWYRNVIATNGNVL</sequence>
<proteinExistence type="inferred from homology"/>
<dbReference type="SUPFAM" id="SSF51445">
    <property type="entry name" value="(Trans)glycosidases"/>
    <property type="match status" value="1"/>
</dbReference>
<keyword evidence="3" id="KW-0326">Glycosidase</keyword>
<dbReference type="InterPro" id="IPR001360">
    <property type="entry name" value="Glyco_hydro_1"/>
</dbReference>
<dbReference type="GO" id="GO:0008422">
    <property type="term" value="F:beta-glucosidase activity"/>
    <property type="evidence" value="ECO:0007669"/>
    <property type="project" value="TreeGrafter"/>
</dbReference>
<dbReference type="Gene3D" id="3.20.20.80">
    <property type="entry name" value="Glycosidases"/>
    <property type="match status" value="1"/>
</dbReference>
<organism evidence="5 6">
    <name type="scientific">Clostridium innocuum</name>
    <dbReference type="NCBI Taxonomy" id="1522"/>
    <lineage>
        <taxon>Bacteria</taxon>
        <taxon>Bacillati</taxon>
        <taxon>Bacillota</taxon>
        <taxon>Clostridia</taxon>
        <taxon>Eubacteriales</taxon>
        <taxon>Clostridiaceae</taxon>
        <taxon>Clostridium</taxon>
    </lineage>
</organism>
<evidence type="ECO:0000256" key="2">
    <source>
        <dbReference type="ARBA" id="ARBA00022801"/>
    </source>
</evidence>
<dbReference type="FunFam" id="3.20.20.80:FF:000004">
    <property type="entry name" value="Beta-glucosidase 6-phospho-beta-glucosidase"/>
    <property type="match status" value="1"/>
</dbReference>
<comment type="similarity">
    <text evidence="1 4">Belongs to the glycosyl hydrolase 1 family.</text>
</comment>
<evidence type="ECO:0000256" key="3">
    <source>
        <dbReference type="ARBA" id="ARBA00023295"/>
    </source>
</evidence>
<dbReference type="Pfam" id="PF00232">
    <property type="entry name" value="Glyco_hydro_1"/>
    <property type="match status" value="1"/>
</dbReference>
<dbReference type="EMBL" id="JQIF01000052">
    <property type="protein sequence ID" value="KGJ52812.1"/>
    <property type="molecule type" value="Genomic_DNA"/>
</dbReference>
<evidence type="ECO:0000256" key="1">
    <source>
        <dbReference type="ARBA" id="ARBA00010838"/>
    </source>
</evidence>
<keyword evidence="2" id="KW-0378">Hydrolase</keyword>
<dbReference type="RefSeq" id="WP_044905754.1">
    <property type="nucleotide sequence ID" value="NZ_JQIF01000052.1"/>
</dbReference>
<dbReference type="PANTHER" id="PTHR10353:SF122">
    <property type="entry name" value="6-PHOSPHO-BETA-GLUCOSIDASE ASCB-RELATED"/>
    <property type="match status" value="1"/>
</dbReference>
<dbReference type="PRINTS" id="PR00131">
    <property type="entry name" value="GLHYDRLASE1"/>
</dbReference>
<accession>A0A099I6C2</accession>
<dbReference type="Proteomes" id="UP000030008">
    <property type="component" value="Unassembled WGS sequence"/>
</dbReference>
<dbReference type="GO" id="GO:0005829">
    <property type="term" value="C:cytosol"/>
    <property type="evidence" value="ECO:0007669"/>
    <property type="project" value="TreeGrafter"/>
</dbReference>
<dbReference type="PANTHER" id="PTHR10353">
    <property type="entry name" value="GLYCOSYL HYDROLASE"/>
    <property type="match status" value="1"/>
</dbReference>
<reference evidence="5 6" key="1">
    <citation type="submission" date="2014-08" db="EMBL/GenBank/DDBJ databases">
        <title>Clostridium innocuum, an unnegligible vancomycin-resistant pathogen causing extra-intestinal infections.</title>
        <authorList>
            <person name="Feng Y."/>
            <person name="Chiu C.-H."/>
        </authorList>
    </citation>
    <scope>NUCLEOTIDE SEQUENCE [LARGE SCALE GENOMIC DNA]</scope>
    <source>
        <strain evidence="5 6">AN88</strain>
    </source>
</reference>
<dbReference type="GO" id="GO:0016052">
    <property type="term" value="P:carbohydrate catabolic process"/>
    <property type="evidence" value="ECO:0007669"/>
    <property type="project" value="TreeGrafter"/>
</dbReference>
<name>A0A099I6C2_CLOIN</name>
<comment type="caution">
    <text evidence="5">The sequence shown here is derived from an EMBL/GenBank/DDBJ whole genome shotgun (WGS) entry which is preliminary data.</text>
</comment>
<evidence type="ECO:0000256" key="4">
    <source>
        <dbReference type="RuleBase" id="RU003690"/>
    </source>
</evidence>
<gene>
    <name evidence="5" type="ORF">CIAN88_12510</name>
</gene>
<evidence type="ECO:0000313" key="5">
    <source>
        <dbReference type="EMBL" id="KGJ52812.1"/>
    </source>
</evidence>
<evidence type="ECO:0000313" key="6">
    <source>
        <dbReference type="Proteomes" id="UP000030008"/>
    </source>
</evidence>
<dbReference type="AlphaFoldDB" id="A0A099I6C2"/>